<dbReference type="PANTHER" id="PTHR43300:SF11">
    <property type="entry name" value="ACETYLTRANSFERASE RV3034C-RELATED"/>
    <property type="match status" value="1"/>
</dbReference>
<organism evidence="5 6">
    <name type="scientific">Jejuia spongiicola</name>
    <dbReference type="NCBI Taxonomy" id="2942207"/>
    <lineage>
        <taxon>Bacteria</taxon>
        <taxon>Pseudomonadati</taxon>
        <taxon>Bacteroidota</taxon>
        <taxon>Flavobacteriia</taxon>
        <taxon>Flavobacteriales</taxon>
        <taxon>Flavobacteriaceae</taxon>
        <taxon>Jejuia</taxon>
    </lineage>
</organism>
<comment type="caution">
    <text evidence="5">The sequence shown here is derived from an EMBL/GenBank/DDBJ whole genome shotgun (WGS) entry which is preliminary data.</text>
</comment>
<reference evidence="5" key="1">
    <citation type="submission" date="2022-05" db="EMBL/GenBank/DDBJ databases">
        <authorList>
            <person name="Park J.-S."/>
        </authorList>
    </citation>
    <scope>NUCLEOTIDE SEQUENCE</scope>
    <source>
        <strain evidence="5">2012CJ34-3</strain>
    </source>
</reference>
<dbReference type="InterPro" id="IPR050179">
    <property type="entry name" value="Trans_hexapeptide_repeat"/>
</dbReference>
<keyword evidence="4" id="KW-0012">Acyltransferase</keyword>
<evidence type="ECO:0000313" key="5">
    <source>
        <dbReference type="EMBL" id="MCL6294663.1"/>
    </source>
</evidence>
<dbReference type="CDD" id="cd03349">
    <property type="entry name" value="LbH_XAT"/>
    <property type="match status" value="1"/>
</dbReference>
<dbReference type="InterPro" id="IPR018357">
    <property type="entry name" value="Hexapep_transf_CS"/>
</dbReference>
<keyword evidence="3" id="KW-0677">Repeat</keyword>
<name>A0ABT0QDG2_9FLAO</name>
<evidence type="ECO:0000313" key="6">
    <source>
        <dbReference type="Proteomes" id="UP001165381"/>
    </source>
</evidence>
<sequence>MSFRNFIIKRLKALLVEKTPVLITSKDRIIVGANSYHNGNFAIRGGGCKVKIGSYCAIGKDVKLILNNHETSFASMQYSFYKKYFNKSPFKKTKPDFSIIIGSDVWIGDSVIILPNVTIGHGAVIGAGSIVTKNIEPFTVVAGNPAKEIKKRFNENIIDELLKSEWWNWDLSEIKENEEFFFKNLNNHNGY</sequence>
<evidence type="ECO:0000256" key="1">
    <source>
        <dbReference type="ARBA" id="ARBA00007274"/>
    </source>
</evidence>
<proteinExistence type="inferred from homology"/>
<evidence type="ECO:0000256" key="4">
    <source>
        <dbReference type="ARBA" id="ARBA00023315"/>
    </source>
</evidence>
<dbReference type="Gene3D" id="2.160.10.10">
    <property type="entry name" value="Hexapeptide repeat proteins"/>
    <property type="match status" value="1"/>
</dbReference>
<dbReference type="RefSeq" id="WP_249972500.1">
    <property type="nucleotide sequence ID" value="NZ_JAMFLZ010000002.1"/>
</dbReference>
<dbReference type="Pfam" id="PF00132">
    <property type="entry name" value="Hexapep"/>
    <property type="match status" value="1"/>
</dbReference>
<dbReference type="EMBL" id="JAMFLZ010000002">
    <property type="protein sequence ID" value="MCL6294663.1"/>
    <property type="molecule type" value="Genomic_DNA"/>
</dbReference>
<dbReference type="PANTHER" id="PTHR43300">
    <property type="entry name" value="ACETYLTRANSFERASE"/>
    <property type="match status" value="1"/>
</dbReference>
<dbReference type="InterPro" id="IPR011004">
    <property type="entry name" value="Trimer_LpxA-like_sf"/>
</dbReference>
<evidence type="ECO:0000256" key="3">
    <source>
        <dbReference type="ARBA" id="ARBA00022737"/>
    </source>
</evidence>
<dbReference type="PROSITE" id="PS00101">
    <property type="entry name" value="HEXAPEP_TRANSFERASES"/>
    <property type="match status" value="1"/>
</dbReference>
<keyword evidence="6" id="KW-1185">Reference proteome</keyword>
<evidence type="ECO:0000256" key="2">
    <source>
        <dbReference type="ARBA" id="ARBA00022679"/>
    </source>
</evidence>
<dbReference type="SUPFAM" id="SSF51161">
    <property type="entry name" value="Trimeric LpxA-like enzymes"/>
    <property type="match status" value="1"/>
</dbReference>
<comment type="similarity">
    <text evidence="1">Belongs to the transferase hexapeptide repeat family.</text>
</comment>
<keyword evidence="2" id="KW-0808">Transferase</keyword>
<dbReference type="Proteomes" id="UP001165381">
    <property type="component" value="Unassembled WGS sequence"/>
</dbReference>
<protein>
    <submittedName>
        <fullName evidence="5">CatB-related O-acetyltransferase</fullName>
    </submittedName>
</protein>
<accession>A0ABT0QDG2</accession>
<dbReference type="InterPro" id="IPR001451">
    <property type="entry name" value="Hexapep"/>
</dbReference>
<gene>
    <name evidence="5" type="ORF">M3P09_06630</name>
</gene>